<dbReference type="Proteomes" id="UP000461010">
    <property type="component" value="Unassembled WGS sequence"/>
</dbReference>
<evidence type="ECO:0000313" key="1">
    <source>
        <dbReference type="EMBL" id="KAB7887780.1"/>
    </source>
</evidence>
<organism evidence="1 4">
    <name type="scientific">Poseidonibacter ostreae</name>
    <dbReference type="NCBI Taxonomy" id="2654171"/>
    <lineage>
        <taxon>Bacteria</taxon>
        <taxon>Pseudomonadati</taxon>
        <taxon>Campylobacterota</taxon>
        <taxon>Epsilonproteobacteria</taxon>
        <taxon>Campylobacterales</taxon>
        <taxon>Arcobacteraceae</taxon>
        <taxon>Poseidonibacter</taxon>
    </lineage>
</organism>
<dbReference type="Proteomes" id="UP000472839">
    <property type="component" value="Unassembled WGS sequence"/>
</dbReference>
<dbReference type="InterPro" id="IPR037479">
    <property type="entry name" value="Tauto_MSAD"/>
</dbReference>
<keyword evidence="3" id="KW-1185">Reference proteome</keyword>
<dbReference type="PANTHER" id="PTHR38460:SF1">
    <property type="entry name" value="TAUTOMERASE YOLI-RELATED"/>
    <property type="match status" value="1"/>
</dbReference>
<accession>A0A6L4WR66</accession>
<evidence type="ECO:0000313" key="2">
    <source>
        <dbReference type="EMBL" id="KAB7890957.1"/>
    </source>
</evidence>
<dbReference type="Gene3D" id="3.30.429.10">
    <property type="entry name" value="Macrophage Migration Inhibitory Factor"/>
    <property type="match status" value="1"/>
</dbReference>
<protein>
    <submittedName>
        <fullName evidence="1">Tautomerase family protein</fullName>
    </submittedName>
</protein>
<dbReference type="InterPro" id="IPR014347">
    <property type="entry name" value="Tautomerase/MIF_sf"/>
</dbReference>
<evidence type="ECO:0000313" key="4">
    <source>
        <dbReference type="Proteomes" id="UP000472839"/>
    </source>
</evidence>
<evidence type="ECO:0000313" key="3">
    <source>
        <dbReference type="Proteomes" id="UP000461010"/>
    </source>
</evidence>
<reference evidence="3 4" key="1">
    <citation type="submission" date="2019-10" db="EMBL/GenBank/DDBJ databases">
        <title>Poseidonibacter ostreae sp. nov., isolated from the gut of the Ostrea denselamellosa.</title>
        <authorList>
            <person name="Choi A."/>
        </authorList>
    </citation>
    <scope>NUCLEOTIDE SEQUENCE [LARGE SCALE GENOMIC DNA]</scope>
    <source>
        <strain evidence="1 4">SJOD-M-33</strain>
        <strain evidence="2 3">SJOD-M-5</strain>
    </source>
</reference>
<dbReference type="EMBL" id="WFKJ01000020">
    <property type="protein sequence ID" value="KAB7890957.1"/>
    <property type="molecule type" value="Genomic_DNA"/>
</dbReference>
<gene>
    <name evidence="2" type="ORF">GBG18_07785</name>
    <name evidence="1" type="ORF">GBG19_10270</name>
</gene>
<dbReference type="EMBL" id="WFKK01000030">
    <property type="protein sequence ID" value="KAB7887780.1"/>
    <property type="molecule type" value="Genomic_DNA"/>
</dbReference>
<dbReference type="SUPFAM" id="SSF55331">
    <property type="entry name" value="Tautomerase/MIF"/>
    <property type="match status" value="1"/>
</dbReference>
<name>A0A6L4WR66_9BACT</name>
<dbReference type="AlphaFoldDB" id="A0A6L4WR66"/>
<dbReference type="RefSeq" id="WP_152189946.1">
    <property type="nucleotide sequence ID" value="NZ_WFKI01000001.1"/>
</dbReference>
<proteinExistence type="predicted"/>
<dbReference type="Pfam" id="PF14552">
    <property type="entry name" value="Tautomerase_2"/>
    <property type="match status" value="1"/>
</dbReference>
<comment type="caution">
    <text evidence="1">The sequence shown here is derived from an EMBL/GenBank/DDBJ whole genome shotgun (WGS) entry which is preliminary data.</text>
</comment>
<sequence length="129" mass="15078">MSQVKIYGLKENLDNIKLKLSETIHSTIVEVLSFPKDKKYHRFISLEKDDMIFPDDKSHQYIIIEIMMMEGRETETKKNLIKSLFENINKYLDISVNDIEICIIESKASNWGFRGMTGDEIQLNYKVGV</sequence>
<dbReference type="PANTHER" id="PTHR38460">
    <property type="entry name" value="TAUTOMERASE YOLI-RELATED"/>
    <property type="match status" value="1"/>
</dbReference>